<feature type="domain" description="4Fe-4S ferredoxin-type" evidence="6">
    <location>
        <begin position="197"/>
        <end position="226"/>
    </location>
</feature>
<keyword evidence="2" id="KW-0004">4Fe-4S</keyword>
<dbReference type="Pfam" id="PF12838">
    <property type="entry name" value="Fer4_7"/>
    <property type="match status" value="1"/>
</dbReference>
<sequence length="291" mass="31391">MPDSLVPLLRWLAAQDEGASVIVSCPKAPPVRPRPRDVAVTWDTCLASASSGTVAQLLAVGVDHVYVNHCGCAEQRFTSWESITPGRVSMYVPGRRSLRSGVSLRLTEVPLPRRAVFGLAISAPISFDDDDQDRTLHSLEVLGLGEEASSRLTDQPQSLVLQASGCTMCGVCVKACPHDALAIEPAKENSTSRMAGSRLIYAVDACRGCNRCIDLCPVSALESHGPESWENVRARTLRVLAQQVMATCESCGAPVQDPSKSLCALCEYRQEHPFESVPLDMMRQLLKGTSA</sequence>
<name>D7BJX7_ARCHD</name>
<dbReference type="AlphaFoldDB" id="D7BJX7"/>
<evidence type="ECO:0000256" key="1">
    <source>
        <dbReference type="ARBA" id="ARBA00001966"/>
    </source>
</evidence>
<keyword evidence="5" id="KW-0411">Iron-sulfur</keyword>
<evidence type="ECO:0000256" key="2">
    <source>
        <dbReference type="ARBA" id="ARBA00022485"/>
    </source>
</evidence>
<keyword evidence="3" id="KW-0479">Metal-binding</keyword>
<evidence type="ECO:0000256" key="4">
    <source>
        <dbReference type="ARBA" id="ARBA00023004"/>
    </source>
</evidence>
<proteinExistence type="predicted"/>
<dbReference type="OrthoDB" id="9803192at2"/>
<organism evidence="7 8">
    <name type="scientific">Arcanobacterium haemolyticum (strain ATCC 9345 / DSM 20595 / CCM 5947 / CCUG 17215 / LMG 16163 / NBRC 15585 / NCTC 8452 / 11018)</name>
    <dbReference type="NCBI Taxonomy" id="644284"/>
    <lineage>
        <taxon>Bacteria</taxon>
        <taxon>Bacillati</taxon>
        <taxon>Actinomycetota</taxon>
        <taxon>Actinomycetes</taxon>
        <taxon>Actinomycetales</taxon>
        <taxon>Actinomycetaceae</taxon>
        <taxon>Arcanobacterium</taxon>
    </lineage>
</organism>
<dbReference type="RefSeq" id="WP_013170449.1">
    <property type="nucleotide sequence ID" value="NC_014218.1"/>
</dbReference>
<dbReference type="KEGG" id="ahe:Arch_1252"/>
<keyword evidence="8" id="KW-1185">Reference proteome</keyword>
<evidence type="ECO:0000313" key="8">
    <source>
        <dbReference type="Proteomes" id="UP000000376"/>
    </source>
</evidence>
<dbReference type="EMBL" id="CP002045">
    <property type="protein sequence ID" value="ADH92957.1"/>
    <property type="molecule type" value="Genomic_DNA"/>
</dbReference>
<dbReference type="InterPro" id="IPR017900">
    <property type="entry name" value="4Fe4S_Fe_S_CS"/>
</dbReference>
<dbReference type="PANTHER" id="PTHR24960:SF79">
    <property type="entry name" value="PHOTOSYSTEM I IRON-SULFUR CENTER"/>
    <property type="match status" value="1"/>
</dbReference>
<evidence type="ECO:0000313" key="7">
    <source>
        <dbReference type="EMBL" id="ADH92957.1"/>
    </source>
</evidence>
<dbReference type="InterPro" id="IPR017896">
    <property type="entry name" value="4Fe4S_Fe-S-bd"/>
</dbReference>
<dbReference type="HOGENOM" id="CLU_057109_0_0_11"/>
<evidence type="ECO:0000256" key="5">
    <source>
        <dbReference type="ARBA" id="ARBA00023014"/>
    </source>
</evidence>
<dbReference type="PROSITE" id="PS00198">
    <property type="entry name" value="4FE4S_FER_1"/>
    <property type="match status" value="2"/>
</dbReference>
<evidence type="ECO:0000259" key="6">
    <source>
        <dbReference type="PROSITE" id="PS51379"/>
    </source>
</evidence>
<reference evidence="7 8" key="1">
    <citation type="journal article" date="2010" name="Stand. Genomic Sci.">
        <title>Complete genome sequence of Arcanobacterium haemolyticum type strain (11018).</title>
        <authorList>
            <person name="Yasawong M."/>
            <person name="Teshima H."/>
            <person name="Lapidus A."/>
            <person name="Nolan M."/>
            <person name="Lucas S."/>
            <person name="Glavina Del Rio T."/>
            <person name="Tice H."/>
            <person name="Cheng J."/>
            <person name="Bruce D."/>
            <person name="Detter C."/>
            <person name="Tapia R."/>
            <person name="Han C."/>
            <person name="Goodwin L."/>
            <person name="Pitluck S."/>
            <person name="Liolios K."/>
            <person name="Ivanova N."/>
            <person name="Mavromatis K."/>
            <person name="Mikhailova N."/>
            <person name="Pati A."/>
            <person name="Chen A."/>
            <person name="Palaniappan K."/>
            <person name="Land M."/>
            <person name="Hauser L."/>
            <person name="Chang Y."/>
            <person name="Jeffries C."/>
            <person name="Rohde M."/>
            <person name="Sikorski J."/>
            <person name="Pukall R."/>
            <person name="Goker M."/>
            <person name="Woyke T."/>
            <person name="Bristow J."/>
            <person name="Eisen J."/>
            <person name="Markowitz V."/>
            <person name="Hugenholtz P."/>
            <person name="Kyrpides N."/>
            <person name="Klenk H."/>
        </authorList>
    </citation>
    <scope>NUCLEOTIDE SEQUENCE [LARGE SCALE GENOMIC DNA]</scope>
    <source>
        <strain evidence="8">ATCC 9345 / DSM 20595 / CCUG 17215 / LMG 16163 / NBRC 15585 / NCTC 8452 / 11018</strain>
    </source>
</reference>
<dbReference type="InterPro" id="IPR050157">
    <property type="entry name" value="PSI_iron-sulfur_center"/>
</dbReference>
<dbReference type="PANTHER" id="PTHR24960">
    <property type="entry name" value="PHOTOSYSTEM I IRON-SULFUR CENTER-RELATED"/>
    <property type="match status" value="1"/>
</dbReference>
<dbReference type="GO" id="GO:0051539">
    <property type="term" value="F:4 iron, 4 sulfur cluster binding"/>
    <property type="evidence" value="ECO:0007669"/>
    <property type="project" value="UniProtKB-KW"/>
</dbReference>
<dbReference type="Proteomes" id="UP000000376">
    <property type="component" value="Chromosome"/>
</dbReference>
<dbReference type="eggNOG" id="COG1143">
    <property type="taxonomic scope" value="Bacteria"/>
</dbReference>
<dbReference type="STRING" id="644284.Arch_1252"/>
<dbReference type="SUPFAM" id="SSF54862">
    <property type="entry name" value="4Fe-4S ferredoxins"/>
    <property type="match status" value="1"/>
</dbReference>
<gene>
    <name evidence="7" type="ordered locus">Arch_1252</name>
</gene>
<dbReference type="Gene3D" id="3.30.70.20">
    <property type="match status" value="1"/>
</dbReference>
<dbReference type="PROSITE" id="PS51379">
    <property type="entry name" value="4FE4S_FER_2"/>
    <property type="match status" value="2"/>
</dbReference>
<keyword evidence="4" id="KW-0408">Iron</keyword>
<protein>
    <submittedName>
        <fullName evidence="7">4Fe-4S ferredoxin iron-sulfur binding domain protein</fullName>
    </submittedName>
</protein>
<dbReference type="GO" id="GO:0046872">
    <property type="term" value="F:metal ion binding"/>
    <property type="evidence" value="ECO:0007669"/>
    <property type="project" value="UniProtKB-KW"/>
</dbReference>
<comment type="cofactor">
    <cofactor evidence="1">
        <name>[4Fe-4S] cluster</name>
        <dbReference type="ChEBI" id="CHEBI:49883"/>
    </cofactor>
</comment>
<evidence type="ECO:0000256" key="3">
    <source>
        <dbReference type="ARBA" id="ARBA00022723"/>
    </source>
</evidence>
<accession>D7BJX7</accession>
<feature type="domain" description="4Fe-4S ferredoxin-type" evidence="6">
    <location>
        <begin position="157"/>
        <end position="186"/>
    </location>
</feature>